<dbReference type="Proteomes" id="UP000293719">
    <property type="component" value="Chromosome"/>
</dbReference>
<evidence type="ECO:0000313" key="3">
    <source>
        <dbReference type="Proteomes" id="UP000293719"/>
    </source>
</evidence>
<protein>
    <recommendedName>
        <fullName evidence="4">VCBS repeat-containing protein</fullName>
    </recommendedName>
</protein>
<dbReference type="RefSeq" id="WP_131615120.1">
    <property type="nucleotide sequence ID" value="NZ_CP036532.1"/>
</dbReference>
<keyword evidence="3" id="KW-1185">Reference proteome</keyword>
<proteinExistence type="predicted"/>
<dbReference type="OrthoDB" id="1522627at2"/>
<dbReference type="AlphaFoldDB" id="A0A4V1A3K3"/>
<feature type="signal peptide" evidence="1">
    <location>
        <begin position="1"/>
        <end position="24"/>
    </location>
</feature>
<keyword evidence="1" id="KW-0732">Signal</keyword>
<evidence type="ECO:0000256" key="1">
    <source>
        <dbReference type="SAM" id="SignalP"/>
    </source>
</evidence>
<dbReference type="EMBL" id="CP036532">
    <property type="protein sequence ID" value="QBK29418.1"/>
    <property type="molecule type" value="Genomic_DNA"/>
</dbReference>
<sequence length="289" mass="30933">MRPGSRLATVAGVLAALMVQPALAQVTLMPDGPGAYAGGVDALDVRLDVSTDGDGATAARLTVSMDGAAVFEKRYDDLFAMFEVPVVQIAEIDPANESREVFLSSYTGGAHCCNLVSAVTATASGDWTEVEIGQFDGGPVPESLTDRNGDGAAEFMTHDGRFLYQFASYAGSYAPPLILGVRGGERVDLTADPDFQWHVRARLDRMGDIPAAGESRNSWLATHAAIQLLLGEPDPLARADAEYDPDVTWGLEYCRDADVAIYDCPEAETASRPFPEALRLFLTETGYME</sequence>
<dbReference type="GeneID" id="90765994"/>
<organism evidence="2 3">
    <name type="scientific">Roseitalea porphyridii</name>
    <dbReference type="NCBI Taxonomy" id="1852022"/>
    <lineage>
        <taxon>Bacteria</taxon>
        <taxon>Pseudomonadati</taxon>
        <taxon>Pseudomonadota</taxon>
        <taxon>Alphaproteobacteria</taxon>
        <taxon>Hyphomicrobiales</taxon>
        <taxon>Ahrensiaceae</taxon>
        <taxon>Roseitalea</taxon>
    </lineage>
</organism>
<feature type="chain" id="PRO_5020966259" description="VCBS repeat-containing protein" evidence="1">
    <location>
        <begin position="25"/>
        <end position="289"/>
    </location>
</feature>
<dbReference type="KEGG" id="rpod:E0E05_01690"/>
<gene>
    <name evidence="2" type="ORF">E0E05_01690</name>
</gene>
<accession>A0A4V1A3K3</accession>
<reference evidence="2 3" key="1">
    <citation type="journal article" date="2017" name="Int. J. Syst. Evol. Microbiol.">
        <title>Roseitalea porphyridii gen. nov., sp. nov., isolated from a red alga, and reclassification of Hoeflea suaedae Chung et al. 2013 as Pseudohoeflea suaedae gen. nov., comb. nov.</title>
        <authorList>
            <person name="Hyeon J.W."/>
            <person name="Jeong S.E."/>
            <person name="Baek K."/>
            <person name="Jeon C.O."/>
        </authorList>
    </citation>
    <scope>NUCLEOTIDE SEQUENCE [LARGE SCALE GENOMIC DNA]</scope>
    <source>
        <strain evidence="2 3">MA7-20</strain>
    </source>
</reference>
<evidence type="ECO:0000313" key="2">
    <source>
        <dbReference type="EMBL" id="QBK29418.1"/>
    </source>
</evidence>
<name>A0A4V1A3K3_9HYPH</name>
<evidence type="ECO:0008006" key="4">
    <source>
        <dbReference type="Google" id="ProtNLM"/>
    </source>
</evidence>